<dbReference type="OrthoDB" id="499748at2"/>
<keyword evidence="3" id="KW-1185">Reference proteome</keyword>
<gene>
    <name evidence="2" type="ORF">VA7868_02330</name>
</gene>
<evidence type="ECO:0000256" key="1">
    <source>
        <dbReference type="SAM" id="MobiDB-lite"/>
    </source>
</evidence>
<dbReference type="EMBL" id="FQXZ01000023">
    <property type="protein sequence ID" value="SHI19653.1"/>
    <property type="molecule type" value="Genomic_DNA"/>
</dbReference>
<dbReference type="AlphaFoldDB" id="A0A1M5Z6Z7"/>
<feature type="region of interest" description="Disordered" evidence="1">
    <location>
        <begin position="415"/>
        <end position="435"/>
    </location>
</feature>
<sequence>MSIYIDQLTLKLDIEPLADAAQAEALQLKLDQLPALIKQALREQYVSAAALNRLADIPVIVPDIDVQELLTKPEQVAVSVAGYVAQAFHQKARPAGQYSDGSSHLPAMPFCVNLPSDIASPADFSDPEALTRFFIRALRDGRLSQLTSLQAEQIARTLLGILLPQQHSYFSVQSEVTKNRQGQREQQKINHPAVLPRSCLSGIQGTHAGETACRQELIARLAESVYHPLFFSRWVSFLLKIHPSQACAILLAILNEKTIADAYLTRQLTAQLQTKAMAAPLIRTTFILKARFDGAERCKRLSYWLNLHTLPGTETLILRQLETLLLSSQENRVLEAVTTWINIVQLRPPTPADKAVLSRLSQTIPALQLSDPLPGRFPEQITPHRISDTRATTAPAVMTHADIFPDHVFSPEQKLATGTGSAKRGTERDSEPGTFEEQRIFSGRQQRQHWQEIGDLLVTMSQKTVHPVQWVIHVERLTEMLRLTRQKPLSLQILSCNAALILQQLQQKILPDSAREYWSGLLLLLHKISLLTSLTKEIKNDTTHPLILSADECRSVLKHSLTDLRVALMNPDVDPEIQTLFLRLWPVDDGVFTTTEPVSENDAGFDTEVFRQLIERITEKHTESAQSEQQLLTQAMRWFNLQRHEMASSTGQSPHARSLNTQSSATQYSGGMFANAEPSRITEHPRHQSAKASHPETKQPTEQQLPGDLASRPDDLSLHRLARYCLLLMWLPGRLSHRMQAADMLKTIASGLQANANLQQKHQHKISSEIFSRFRQLLHEISSERCQSGLTVKESGQAVNQAQPARYGTMAQNDHQNKQKKTALSDLELSYLETAAKRAGLDPLPSLIMMQFTQAQQQKALSAFVDHWLETETQLRNQDSKLNPGTDLAHPGTVHVLSQWQQQFAANTTESGQGKITAWISGAYPALLSQQDINEAIQQQRDIKPVLTAARLTVIEQIQRLSVSALPESQWTSDGGLVLLWPFLPTLFHRLSLLVPVSDEQGRSSQAFISEAARLKAYSLLIYLLGEDIIQDGYAGIANLLTGYEADTLIDTTEPLTEEEQQEADRMLNAVVSRWDALKNMSAPAFRQLFLQRPAKTEPSALGFSICVEKQTIDILMEKMPWGIGIIRLPWLGETVLSVSYTQVTM</sequence>
<accession>A0A1M5Z6Z7</accession>
<name>A0A1M5Z6Z7_9VIBR</name>
<dbReference type="STRING" id="1216006.VA7868_02330"/>
<evidence type="ECO:0000313" key="3">
    <source>
        <dbReference type="Proteomes" id="UP000184608"/>
    </source>
</evidence>
<reference evidence="2 3" key="1">
    <citation type="submission" date="2016-11" db="EMBL/GenBank/DDBJ databases">
        <authorList>
            <person name="Jaros S."/>
            <person name="Januszkiewicz K."/>
            <person name="Wedrychowicz H."/>
        </authorList>
    </citation>
    <scope>NUCLEOTIDE SEQUENCE [LARGE SCALE GENOMIC DNA]</scope>
    <source>
        <strain evidence="2 3">CECT 7868</strain>
    </source>
</reference>
<dbReference type="Pfam" id="PF19268">
    <property type="entry name" value="CIS_TMP"/>
    <property type="match status" value="1"/>
</dbReference>
<dbReference type="Proteomes" id="UP000184608">
    <property type="component" value="Unassembled WGS sequence"/>
</dbReference>
<organism evidence="2 3">
    <name type="scientific">Vibrio aerogenes CECT 7868</name>
    <dbReference type="NCBI Taxonomy" id="1216006"/>
    <lineage>
        <taxon>Bacteria</taxon>
        <taxon>Pseudomonadati</taxon>
        <taxon>Pseudomonadota</taxon>
        <taxon>Gammaproteobacteria</taxon>
        <taxon>Vibrionales</taxon>
        <taxon>Vibrionaceae</taxon>
        <taxon>Vibrio</taxon>
    </lineage>
</organism>
<proteinExistence type="predicted"/>
<feature type="compositionally biased region" description="Basic and acidic residues" evidence="1">
    <location>
        <begin position="424"/>
        <end position="435"/>
    </location>
</feature>
<dbReference type="InterPro" id="IPR045538">
    <property type="entry name" value="CIS_TMP"/>
</dbReference>
<evidence type="ECO:0000313" key="2">
    <source>
        <dbReference type="EMBL" id="SHI19653.1"/>
    </source>
</evidence>
<dbReference type="RefSeq" id="WP_139281591.1">
    <property type="nucleotide sequence ID" value="NZ_FQXZ01000023.1"/>
</dbReference>
<feature type="region of interest" description="Disordered" evidence="1">
    <location>
        <begin position="681"/>
        <end position="711"/>
    </location>
</feature>
<protein>
    <submittedName>
        <fullName evidence="2">Uncharacterized protein</fullName>
    </submittedName>
</protein>